<proteinExistence type="predicted"/>
<accession>A0A2R8BLQ1</accession>
<dbReference type="Proteomes" id="UP000244924">
    <property type="component" value="Unassembled WGS sequence"/>
</dbReference>
<evidence type="ECO:0000256" key="1">
    <source>
        <dbReference type="SAM" id="Phobius"/>
    </source>
</evidence>
<evidence type="ECO:0000313" key="2">
    <source>
        <dbReference type="EMBL" id="SPH24352.1"/>
    </source>
</evidence>
<dbReference type="AlphaFoldDB" id="A0A2R8BLQ1"/>
<gene>
    <name evidence="2" type="ORF">DEA8626_03403</name>
</gene>
<evidence type="ECO:0000313" key="3">
    <source>
        <dbReference type="Proteomes" id="UP000244924"/>
    </source>
</evidence>
<sequence length="177" mass="19956">MNFSEFKAVWNEPKMRSAILLLLGFVVGLAVAKGLTRETVTLFAAILAAIIGFFAYGWQRKVDRSEAVLLECRKVYREFIAAAEQLLAVHCSDADDPTKDAETARYREAYQSLMIYGTDEIIAAAKPYLMQVVRYTDPEFQDQSSPQEVLDLRNKLETLASMMRDDCNNAKSRGQSI</sequence>
<dbReference type="EMBL" id="OMOQ01000003">
    <property type="protein sequence ID" value="SPH24352.1"/>
    <property type="molecule type" value="Genomic_DNA"/>
</dbReference>
<organism evidence="2 3">
    <name type="scientific">Albidovulum aquaemixtae</name>
    <dbReference type="NCBI Taxonomy" id="1542388"/>
    <lineage>
        <taxon>Bacteria</taxon>
        <taxon>Pseudomonadati</taxon>
        <taxon>Pseudomonadota</taxon>
        <taxon>Alphaproteobacteria</taxon>
        <taxon>Rhodobacterales</taxon>
        <taxon>Paracoccaceae</taxon>
        <taxon>Albidovulum</taxon>
    </lineage>
</organism>
<reference evidence="2 3" key="1">
    <citation type="submission" date="2018-03" db="EMBL/GenBank/DDBJ databases">
        <authorList>
            <person name="Keele B.F."/>
        </authorList>
    </citation>
    <scope>NUCLEOTIDE SEQUENCE [LARGE SCALE GENOMIC DNA]</scope>
    <source>
        <strain evidence="2 3">CECT 8626</strain>
    </source>
</reference>
<protein>
    <submittedName>
        <fullName evidence="2">Uncharacterized protein</fullName>
    </submittedName>
</protein>
<keyword evidence="3" id="KW-1185">Reference proteome</keyword>
<name>A0A2R8BLQ1_9RHOB</name>
<keyword evidence="1" id="KW-0812">Transmembrane</keyword>
<keyword evidence="1" id="KW-0472">Membrane</keyword>
<feature type="transmembrane region" description="Helical" evidence="1">
    <location>
        <begin position="42"/>
        <end position="58"/>
    </location>
</feature>
<keyword evidence="1" id="KW-1133">Transmembrane helix</keyword>